<protein>
    <submittedName>
        <fullName evidence="2">Uncharacterized protein</fullName>
    </submittedName>
</protein>
<feature type="compositionally biased region" description="Low complexity" evidence="1">
    <location>
        <begin position="80"/>
        <end position="97"/>
    </location>
</feature>
<reference evidence="2" key="1">
    <citation type="submission" date="2020-05" db="UniProtKB">
        <authorList>
            <consortium name="EnsemblMetazoa"/>
        </authorList>
    </citation>
    <scope>IDENTIFICATION</scope>
    <source>
        <strain evidence="2">TTRI</strain>
    </source>
</reference>
<dbReference type="AlphaFoldDB" id="A0A1A9VTX4"/>
<proteinExistence type="predicted"/>
<dbReference type="VEuPathDB" id="VectorBase:GAUT047472"/>
<sequence length="108" mass="11783">MPPKANGVMKTCYKTPKASFCQTQKWSIGQSNRKPSAPQNNSRPFKTIANAIQKSMPAKKATAKITATVKDTVTERKTIKSSASTTSAAKTTTQTRKTTAKVELTYKK</sequence>
<feature type="region of interest" description="Disordered" evidence="1">
    <location>
        <begin position="79"/>
        <end position="108"/>
    </location>
</feature>
<keyword evidence="3" id="KW-1185">Reference proteome</keyword>
<dbReference type="Proteomes" id="UP000078200">
    <property type="component" value="Unassembled WGS sequence"/>
</dbReference>
<dbReference type="EnsemblMetazoa" id="GAUT047472-RA">
    <property type="protein sequence ID" value="GAUT047472-PA"/>
    <property type="gene ID" value="GAUT047472"/>
</dbReference>
<evidence type="ECO:0000256" key="1">
    <source>
        <dbReference type="SAM" id="MobiDB-lite"/>
    </source>
</evidence>
<evidence type="ECO:0000313" key="2">
    <source>
        <dbReference type="EnsemblMetazoa" id="GAUT047472-PA"/>
    </source>
</evidence>
<accession>A0A1A9VTX4</accession>
<evidence type="ECO:0000313" key="3">
    <source>
        <dbReference type="Proteomes" id="UP000078200"/>
    </source>
</evidence>
<name>A0A1A9VTX4_GLOAU</name>
<organism evidence="2 3">
    <name type="scientific">Glossina austeni</name>
    <name type="common">Savannah tsetse fly</name>
    <dbReference type="NCBI Taxonomy" id="7395"/>
    <lineage>
        <taxon>Eukaryota</taxon>
        <taxon>Metazoa</taxon>
        <taxon>Ecdysozoa</taxon>
        <taxon>Arthropoda</taxon>
        <taxon>Hexapoda</taxon>
        <taxon>Insecta</taxon>
        <taxon>Pterygota</taxon>
        <taxon>Neoptera</taxon>
        <taxon>Endopterygota</taxon>
        <taxon>Diptera</taxon>
        <taxon>Brachycera</taxon>
        <taxon>Muscomorpha</taxon>
        <taxon>Hippoboscoidea</taxon>
        <taxon>Glossinidae</taxon>
        <taxon>Glossina</taxon>
    </lineage>
</organism>